<dbReference type="EMBL" id="CACRUX010000033">
    <property type="protein sequence ID" value="VYT94162.1"/>
    <property type="molecule type" value="Genomic_DNA"/>
</dbReference>
<accession>A0A6N3B2J1</accession>
<evidence type="ECO:0000256" key="1">
    <source>
        <dbReference type="SAM" id="Phobius"/>
    </source>
</evidence>
<feature type="transmembrane region" description="Helical" evidence="1">
    <location>
        <begin position="104"/>
        <end position="122"/>
    </location>
</feature>
<dbReference type="RefSeq" id="WP_156704496.1">
    <property type="nucleotide sequence ID" value="NZ_CACRUX010000033.1"/>
</dbReference>
<keyword evidence="1" id="KW-0812">Transmembrane</keyword>
<feature type="transmembrane region" description="Helical" evidence="1">
    <location>
        <begin position="12"/>
        <end position="33"/>
    </location>
</feature>
<gene>
    <name evidence="2" type="ORF">VRLFYP33_00843</name>
</gene>
<sequence>MGPNYLNKIKITIGFLILTIIYNYFLFYEYFYLNHDIDRIAFLGLLIFYGVTIYHIILVKKEVFDIFKLWHNQGITKTNMLKRLVCDENESTLEYVKKNPLRRMFMRIWAVFYLGGCIYFFLAGFADFIRGFIVIVFFVIGFARLKKWFYIWL</sequence>
<feature type="transmembrane region" description="Helical" evidence="1">
    <location>
        <begin position="128"/>
        <end position="145"/>
    </location>
</feature>
<feature type="transmembrane region" description="Helical" evidence="1">
    <location>
        <begin position="39"/>
        <end position="59"/>
    </location>
</feature>
<keyword evidence="1" id="KW-0472">Membrane</keyword>
<organism evidence="2">
    <name type="scientific">Veillonella ratti</name>
    <dbReference type="NCBI Taxonomy" id="103892"/>
    <lineage>
        <taxon>Bacteria</taxon>
        <taxon>Bacillati</taxon>
        <taxon>Bacillota</taxon>
        <taxon>Negativicutes</taxon>
        <taxon>Veillonellales</taxon>
        <taxon>Veillonellaceae</taxon>
        <taxon>Veillonella</taxon>
    </lineage>
</organism>
<name>A0A6N3B2J1_9FIRM</name>
<reference evidence="2" key="1">
    <citation type="submission" date="2019-11" db="EMBL/GenBank/DDBJ databases">
        <authorList>
            <person name="Feng L."/>
        </authorList>
    </citation>
    <scope>NUCLEOTIDE SEQUENCE</scope>
    <source>
        <strain evidence="2">VrattiLFYP33</strain>
    </source>
</reference>
<evidence type="ECO:0000313" key="2">
    <source>
        <dbReference type="EMBL" id="VYT94162.1"/>
    </source>
</evidence>
<keyword evidence="1" id="KW-1133">Transmembrane helix</keyword>
<protein>
    <submittedName>
        <fullName evidence="2">Uncharacterized protein</fullName>
    </submittedName>
</protein>
<proteinExistence type="predicted"/>
<dbReference type="AlphaFoldDB" id="A0A6N3B2J1"/>